<sequence length="213" mass="23595">MVVGGQIINASLPGSIDSKIDIFENSGDKRKPDAETKANSGKKARTDDKAPLYSGDKLIPERFAEMKRVPKIPNAAGPREYASTTNDERVRPLLAEMLRELMRLQKRAIEDKNTKAKRRMVMGLREVARGIRAHKVKMVVMANNLDQYGVIDEKLQEIIDLAKSEGVPLFFEFTKRSLGKAIGKSIKIAVIGIQNADGAHQPFKKLNAIAGRS</sequence>
<dbReference type="GO" id="GO:0003730">
    <property type="term" value="F:mRNA 3'-UTR binding"/>
    <property type="evidence" value="ECO:0007669"/>
    <property type="project" value="TreeGrafter"/>
</dbReference>
<dbReference type="SUPFAM" id="SSF55315">
    <property type="entry name" value="L30e-like"/>
    <property type="match status" value="1"/>
</dbReference>
<keyword evidence="4" id="KW-1185">Reference proteome</keyword>
<dbReference type="Gene3D" id="3.30.1330.30">
    <property type="match status" value="1"/>
</dbReference>
<dbReference type="Proteomes" id="UP000095751">
    <property type="component" value="Unassembled WGS sequence"/>
</dbReference>
<feature type="region of interest" description="Disordered" evidence="1">
    <location>
        <begin position="22"/>
        <end position="51"/>
    </location>
</feature>
<dbReference type="InterPro" id="IPR040051">
    <property type="entry name" value="SECISBP2"/>
</dbReference>
<organism evidence="3 4">
    <name type="scientific">Fragilariopsis cylindrus CCMP1102</name>
    <dbReference type="NCBI Taxonomy" id="635003"/>
    <lineage>
        <taxon>Eukaryota</taxon>
        <taxon>Sar</taxon>
        <taxon>Stramenopiles</taxon>
        <taxon>Ochrophyta</taxon>
        <taxon>Bacillariophyta</taxon>
        <taxon>Bacillariophyceae</taxon>
        <taxon>Bacillariophycidae</taxon>
        <taxon>Bacillariales</taxon>
        <taxon>Bacillariaceae</taxon>
        <taxon>Fragilariopsis</taxon>
    </lineage>
</organism>
<dbReference type="GO" id="GO:0005739">
    <property type="term" value="C:mitochondrion"/>
    <property type="evidence" value="ECO:0007669"/>
    <property type="project" value="TreeGrafter"/>
</dbReference>
<evidence type="ECO:0000259" key="2">
    <source>
        <dbReference type="Pfam" id="PF01248"/>
    </source>
</evidence>
<dbReference type="GO" id="GO:0043021">
    <property type="term" value="F:ribonucleoprotein complex binding"/>
    <property type="evidence" value="ECO:0007669"/>
    <property type="project" value="TreeGrafter"/>
</dbReference>
<accession>A0A1E7FFQ0</accession>
<dbReference type="Pfam" id="PF01248">
    <property type="entry name" value="Ribosomal_L7Ae"/>
    <property type="match status" value="1"/>
</dbReference>
<dbReference type="EMBL" id="KV784358">
    <property type="protein sequence ID" value="OEU16875.1"/>
    <property type="molecule type" value="Genomic_DNA"/>
</dbReference>
<proteinExistence type="predicted"/>
<dbReference type="GO" id="GO:0035368">
    <property type="term" value="F:selenocysteine insertion sequence binding"/>
    <property type="evidence" value="ECO:0007669"/>
    <property type="project" value="InterPro"/>
</dbReference>
<dbReference type="InterPro" id="IPR029064">
    <property type="entry name" value="Ribosomal_eL30-like_sf"/>
</dbReference>
<evidence type="ECO:0000313" key="4">
    <source>
        <dbReference type="Proteomes" id="UP000095751"/>
    </source>
</evidence>
<evidence type="ECO:0000256" key="1">
    <source>
        <dbReference type="SAM" id="MobiDB-lite"/>
    </source>
</evidence>
<name>A0A1E7FFQ0_9STRA</name>
<gene>
    <name evidence="3" type="ORF">FRACYDRAFT_185147</name>
</gene>
<dbReference type="KEGG" id="fcy:FRACYDRAFT_185147"/>
<dbReference type="GO" id="GO:1990904">
    <property type="term" value="C:ribonucleoprotein complex"/>
    <property type="evidence" value="ECO:0007669"/>
    <property type="project" value="TreeGrafter"/>
</dbReference>
<dbReference type="PANTHER" id="PTHR13284">
    <property type="entry name" value="GH01354P"/>
    <property type="match status" value="1"/>
</dbReference>
<reference evidence="3 4" key="1">
    <citation type="submission" date="2016-09" db="EMBL/GenBank/DDBJ databases">
        <title>Extensive genetic diversity and differential bi-allelic expression allows diatom success in the polar Southern Ocean.</title>
        <authorList>
            <consortium name="DOE Joint Genome Institute"/>
            <person name="Mock T."/>
            <person name="Otillar R.P."/>
            <person name="Strauss J."/>
            <person name="Dupont C."/>
            <person name="Frickenhaus S."/>
            <person name="Maumus F."/>
            <person name="Mcmullan M."/>
            <person name="Sanges R."/>
            <person name="Schmutz J."/>
            <person name="Toseland A."/>
            <person name="Valas R."/>
            <person name="Veluchamy A."/>
            <person name="Ward B.J."/>
            <person name="Allen A."/>
            <person name="Barry K."/>
            <person name="Falciatore A."/>
            <person name="Ferrante M."/>
            <person name="Fortunato A.E."/>
            <person name="Gloeckner G."/>
            <person name="Gruber A."/>
            <person name="Hipkin R."/>
            <person name="Janech M."/>
            <person name="Kroth P."/>
            <person name="Leese F."/>
            <person name="Lindquist E."/>
            <person name="Lyon B.R."/>
            <person name="Martin J."/>
            <person name="Mayer C."/>
            <person name="Parker M."/>
            <person name="Quesneville H."/>
            <person name="Raymond J."/>
            <person name="Uhlig C."/>
            <person name="Valentin K.U."/>
            <person name="Worden A.Z."/>
            <person name="Armbrust E.V."/>
            <person name="Bowler C."/>
            <person name="Green B."/>
            <person name="Moulton V."/>
            <person name="Van Oosterhout C."/>
            <person name="Grigoriev I."/>
        </authorList>
    </citation>
    <scope>NUCLEOTIDE SEQUENCE [LARGE SCALE GENOMIC DNA]</scope>
    <source>
        <strain evidence="3 4">CCMP1102</strain>
    </source>
</reference>
<feature type="compositionally biased region" description="Basic and acidic residues" evidence="1">
    <location>
        <begin position="22"/>
        <end position="36"/>
    </location>
</feature>
<dbReference type="PANTHER" id="PTHR13284:SF4">
    <property type="entry name" value="C2H2-TYPE DOMAIN-CONTAINING PROTEIN"/>
    <property type="match status" value="1"/>
</dbReference>
<dbReference type="AlphaFoldDB" id="A0A1E7FFQ0"/>
<dbReference type="InParanoid" id="A0A1E7FFQ0"/>
<protein>
    <recommendedName>
        <fullName evidence="2">Ribosomal protein eL8/eL30/eS12/Gadd45 domain-containing protein</fullName>
    </recommendedName>
</protein>
<dbReference type="InterPro" id="IPR004038">
    <property type="entry name" value="Ribosomal_eL8/eL30/eS12/Gad45"/>
</dbReference>
<feature type="domain" description="Ribosomal protein eL8/eL30/eS12/Gadd45" evidence="2">
    <location>
        <begin position="112"/>
        <end position="197"/>
    </location>
</feature>
<dbReference type="OrthoDB" id="263617at2759"/>
<evidence type="ECO:0000313" key="3">
    <source>
        <dbReference type="EMBL" id="OEU16875.1"/>
    </source>
</evidence>